<organism evidence="1 2">
    <name type="scientific">Pseudomonas orientalis</name>
    <dbReference type="NCBI Taxonomy" id="76758"/>
    <lineage>
        <taxon>Bacteria</taxon>
        <taxon>Pseudomonadati</taxon>
        <taxon>Pseudomonadota</taxon>
        <taxon>Gammaproteobacteria</taxon>
        <taxon>Pseudomonadales</taxon>
        <taxon>Pseudomonadaceae</taxon>
        <taxon>Pseudomonas</taxon>
    </lineage>
</organism>
<sequence>MTTATSIDSALLDVRKAYRLLADYQQRILELMGFIREELGANYYCHIPRNCVPRRLDGLEVSNSAGQRFLPFNDVSVLWLRNGGQEDPVHCHEKGDLLFDVWVRNDTGNGENAEEASIVENSRSELRIYIFQCVEPHKGPYNWRSQVWDLTPYPAMGEVLECDGNPGYRGYAEALDLSVCTDENAIRTALNGLRKRASEKLNQQI</sequence>
<reference evidence="1 2" key="1">
    <citation type="submission" date="2019-02" db="EMBL/GenBank/DDBJ databases">
        <title>Pseudomonas spp from wheat grain.</title>
        <authorList>
            <person name="Cho G.-S."/>
            <person name="Franz C.M.A.P."/>
        </authorList>
    </citation>
    <scope>NUCLEOTIDE SEQUENCE [LARGE SCALE GENOMIC DNA]</scope>
    <source>
        <strain evidence="1 2">133NRW</strain>
    </source>
</reference>
<dbReference type="AlphaFoldDB" id="A0A4Q7D0T1"/>
<gene>
    <name evidence="1" type="ORF">EUX57_11690</name>
</gene>
<evidence type="ECO:0000313" key="2">
    <source>
        <dbReference type="Proteomes" id="UP000293369"/>
    </source>
</evidence>
<accession>A0A4Q7D0T1</accession>
<comment type="caution">
    <text evidence="1">The sequence shown here is derived from an EMBL/GenBank/DDBJ whole genome shotgun (WGS) entry which is preliminary data.</text>
</comment>
<evidence type="ECO:0000313" key="1">
    <source>
        <dbReference type="EMBL" id="RZI31691.1"/>
    </source>
</evidence>
<proteinExistence type="predicted"/>
<protein>
    <submittedName>
        <fullName evidence="1">Uncharacterized protein</fullName>
    </submittedName>
</protein>
<dbReference type="EMBL" id="SGFE01000020">
    <property type="protein sequence ID" value="RZI31691.1"/>
    <property type="molecule type" value="Genomic_DNA"/>
</dbReference>
<dbReference type="RefSeq" id="WP_122461744.1">
    <property type="nucleotide sequence ID" value="NZ_JBDJMH010000003.1"/>
</dbReference>
<name>A0A4Q7D0T1_9PSED</name>
<dbReference type="Proteomes" id="UP000293369">
    <property type="component" value="Unassembled WGS sequence"/>
</dbReference>